<dbReference type="Pfam" id="PF22752">
    <property type="entry name" value="DUF488-N3i"/>
    <property type="match status" value="1"/>
</dbReference>
<dbReference type="Proteomes" id="UP000292039">
    <property type="component" value="Unassembled WGS sequence"/>
</dbReference>
<dbReference type="PANTHER" id="PTHR36849:SF1">
    <property type="entry name" value="CYTOPLASMIC PROTEIN"/>
    <property type="match status" value="1"/>
</dbReference>
<accession>A0A4Q7MBV4</accession>
<organism evidence="1 2">
    <name type="scientific">Kerstersia gyiorum</name>
    <dbReference type="NCBI Taxonomy" id="206506"/>
    <lineage>
        <taxon>Bacteria</taxon>
        <taxon>Pseudomonadati</taxon>
        <taxon>Pseudomonadota</taxon>
        <taxon>Betaproteobacteria</taxon>
        <taxon>Burkholderiales</taxon>
        <taxon>Alcaligenaceae</taxon>
        <taxon>Kerstersia</taxon>
    </lineage>
</organism>
<evidence type="ECO:0000313" key="2">
    <source>
        <dbReference type="Proteomes" id="UP000292039"/>
    </source>
</evidence>
<sequence>MQHEIHIKRIYEPASAGDGARILVDRLWPRGISKANAALTLWFKDIAPTPELRKWFGHDPGRFDEFRQRYEAELAGNPQAIAQMEPYVRQGDVTLLYAAHDPHCNHALVLADFLRSALG</sequence>
<dbReference type="AlphaFoldDB" id="A0A4Q7MBV4"/>
<evidence type="ECO:0000313" key="1">
    <source>
        <dbReference type="EMBL" id="RZS65271.1"/>
    </source>
</evidence>
<comment type="caution">
    <text evidence="1">The sequence shown here is derived from an EMBL/GenBank/DDBJ whole genome shotgun (WGS) entry which is preliminary data.</text>
</comment>
<reference evidence="1 2" key="1">
    <citation type="submission" date="2019-02" db="EMBL/GenBank/DDBJ databases">
        <title>Genomic Encyclopedia of Type Strains, Phase IV (KMG-IV): sequencing the most valuable type-strain genomes for metagenomic binning, comparative biology and taxonomic classification.</title>
        <authorList>
            <person name="Goeker M."/>
        </authorList>
    </citation>
    <scope>NUCLEOTIDE SEQUENCE [LARGE SCALE GENOMIC DNA]</scope>
    <source>
        <strain evidence="1 2">DSM 16618</strain>
    </source>
</reference>
<proteinExistence type="predicted"/>
<protein>
    <submittedName>
        <fullName evidence="1">Uncharacterized protein YeaO (DUF488 family)</fullName>
    </submittedName>
</protein>
<dbReference type="InterPro" id="IPR052552">
    <property type="entry name" value="YeaO-like"/>
</dbReference>
<dbReference type="PANTHER" id="PTHR36849">
    <property type="entry name" value="CYTOPLASMIC PROTEIN-RELATED"/>
    <property type="match status" value="1"/>
</dbReference>
<dbReference type="RefSeq" id="WP_127773196.1">
    <property type="nucleotide sequence ID" value="NZ_CBCSEB010000004.1"/>
</dbReference>
<dbReference type="EMBL" id="SGWZ01000006">
    <property type="protein sequence ID" value="RZS65271.1"/>
    <property type="molecule type" value="Genomic_DNA"/>
</dbReference>
<name>A0A4Q7MBV4_9BURK</name>
<gene>
    <name evidence="1" type="ORF">EV679_3059</name>
</gene>